<dbReference type="AlphaFoldDB" id="A0A5C5YUW3"/>
<reference evidence="2 3" key="1">
    <citation type="submission" date="2019-02" db="EMBL/GenBank/DDBJ databases">
        <title>Deep-cultivation of Planctomycetes and their phenomic and genomic characterization uncovers novel biology.</title>
        <authorList>
            <person name="Wiegand S."/>
            <person name="Jogler M."/>
            <person name="Boedeker C."/>
            <person name="Pinto D."/>
            <person name="Vollmers J."/>
            <person name="Rivas-Marin E."/>
            <person name="Kohn T."/>
            <person name="Peeters S.H."/>
            <person name="Heuer A."/>
            <person name="Rast P."/>
            <person name="Oberbeckmann S."/>
            <person name="Bunk B."/>
            <person name="Jeske O."/>
            <person name="Meyerdierks A."/>
            <person name="Storesund J.E."/>
            <person name="Kallscheuer N."/>
            <person name="Luecker S."/>
            <person name="Lage O.M."/>
            <person name="Pohl T."/>
            <person name="Merkel B.J."/>
            <person name="Hornburger P."/>
            <person name="Mueller R.-W."/>
            <person name="Bruemmer F."/>
            <person name="Labrenz M."/>
            <person name="Spormann A.M."/>
            <person name="Op Den Camp H."/>
            <person name="Overmann J."/>
            <person name="Amann R."/>
            <person name="Jetten M.S.M."/>
            <person name="Mascher T."/>
            <person name="Medema M.H."/>
            <person name="Devos D.P."/>
            <person name="Kaster A.-K."/>
            <person name="Ovreas L."/>
            <person name="Rohde M."/>
            <person name="Galperin M.Y."/>
            <person name="Jogler C."/>
        </authorList>
    </citation>
    <scope>NUCLEOTIDE SEQUENCE [LARGE SCALE GENOMIC DNA]</scope>
    <source>
        <strain evidence="2 3">Pla123a</strain>
    </source>
</reference>
<gene>
    <name evidence="2" type="ORF">Pla123a_13390</name>
</gene>
<accession>A0A5C5YUW3</accession>
<organism evidence="2 3">
    <name type="scientific">Posidoniimonas polymericola</name>
    <dbReference type="NCBI Taxonomy" id="2528002"/>
    <lineage>
        <taxon>Bacteria</taxon>
        <taxon>Pseudomonadati</taxon>
        <taxon>Planctomycetota</taxon>
        <taxon>Planctomycetia</taxon>
        <taxon>Pirellulales</taxon>
        <taxon>Lacipirellulaceae</taxon>
        <taxon>Posidoniimonas</taxon>
    </lineage>
</organism>
<name>A0A5C5YUW3_9BACT</name>
<keyword evidence="1" id="KW-1133">Transmembrane helix</keyword>
<keyword evidence="3" id="KW-1185">Reference proteome</keyword>
<evidence type="ECO:0000313" key="2">
    <source>
        <dbReference type="EMBL" id="TWT78546.1"/>
    </source>
</evidence>
<evidence type="ECO:0000256" key="1">
    <source>
        <dbReference type="SAM" id="Phobius"/>
    </source>
</evidence>
<keyword evidence="1" id="KW-0472">Membrane</keyword>
<feature type="transmembrane region" description="Helical" evidence="1">
    <location>
        <begin position="44"/>
        <end position="70"/>
    </location>
</feature>
<dbReference type="EMBL" id="SJPO01000002">
    <property type="protein sequence ID" value="TWT78546.1"/>
    <property type="molecule type" value="Genomic_DNA"/>
</dbReference>
<dbReference type="Proteomes" id="UP000318478">
    <property type="component" value="Unassembled WGS sequence"/>
</dbReference>
<feature type="transmembrane region" description="Helical" evidence="1">
    <location>
        <begin position="172"/>
        <end position="191"/>
    </location>
</feature>
<feature type="transmembrane region" description="Helical" evidence="1">
    <location>
        <begin position="114"/>
        <end position="135"/>
    </location>
</feature>
<evidence type="ECO:0000313" key="3">
    <source>
        <dbReference type="Proteomes" id="UP000318478"/>
    </source>
</evidence>
<keyword evidence="1" id="KW-0812">Transmembrane</keyword>
<sequence length="195" mass="20957">MEGDDGRVNPYASPLAEDVAAGPDVPLDIAHLERIRRTHLSREATIESLGLVCYLVGVLGIGLLALAVAFLDLLITTGVIELLLVLVYLAFLAVTVWVGIGLRGLSSSARIPGIVLSVIWLLASAPMFNPITLLISMSGLWCLLGKKASYIFTPEYKHVIAATPHVRYKTSAVSWILLAILIIGVLFAMMIPGVR</sequence>
<comment type="caution">
    <text evidence="2">The sequence shown here is derived from an EMBL/GenBank/DDBJ whole genome shotgun (WGS) entry which is preliminary data.</text>
</comment>
<feature type="transmembrane region" description="Helical" evidence="1">
    <location>
        <begin position="82"/>
        <end position="102"/>
    </location>
</feature>
<proteinExistence type="predicted"/>
<protein>
    <submittedName>
        <fullName evidence="2">Uncharacterized protein</fullName>
    </submittedName>
</protein>